<organism evidence="1 2">
    <name type="scientific">Paramarasmius palmivorus</name>
    <dbReference type="NCBI Taxonomy" id="297713"/>
    <lineage>
        <taxon>Eukaryota</taxon>
        <taxon>Fungi</taxon>
        <taxon>Dikarya</taxon>
        <taxon>Basidiomycota</taxon>
        <taxon>Agaricomycotina</taxon>
        <taxon>Agaricomycetes</taxon>
        <taxon>Agaricomycetidae</taxon>
        <taxon>Agaricales</taxon>
        <taxon>Marasmiineae</taxon>
        <taxon>Marasmiaceae</taxon>
        <taxon>Paramarasmius</taxon>
    </lineage>
</organism>
<reference evidence="1 2" key="1">
    <citation type="submission" date="2024-01" db="EMBL/GenBank/DDBJ databases">
        <title>A draft genome for a cacao thread blight-causing isolate of Paramarasmius palmivorus.</title>
        <authorList>
            <person name="Baruah I.K."/>
            <person name="Bukari Y."/>
            <person name="Amoako-Attah I."/>
            <person name="Meinhardt L.W."/>
            <person name="Bailey B.A."/>
            <person name="Cohen S.P."/>
        </authorList>
    </citation>
    <scope>NUCLEOTIDE SEQUENCE [LARGE SCALE GENOMIC DNA]</scope>
    <source>
        <strain evidence="1 2">GH-12</strain>
    </source>
</reference>
<keyword evidence="2" id="KW-1185">Reference proteome</keyword>
<dbReference type="AlphaFoldDB" id="A0AAW0BVU4"/>
<protein>
    <submittedName>
        <fullName evidence="1">Uncharacterized protein</fullName>
    </submittedName>
</protein>
<comment type="caution">
    <text evidence="1">The sequence shown here is derived from an EMBL/GenBank/DDBJ whole genome shotgun (WGS) entry which is preliminary data.</text>
</comment>
<accession>A0AAW0BVU4</accession>
<dbReference type="Proteomes" id="UP001383192">
    <property type="component" value="Unassembled WGS sequence"/>
</dbReference>
<gene>
    <name evidence="1" type="ORF">VNI00_014009</name>
</gene>
<evidence type="ECO:0000313" key="1">
    <source>
        <dbReference type="EMBL" id="KAK7030438.1"/>
    </source>
</evidence>
<name>A0AAW0BVU4_9AGAR</name>
<dbReference type="EMBL" id="JAYKXP010000075">
    <property type="protein sequence ID" value="KAK7030438.1"/>
    <property type="molecule type" value="Genomic_DNA"/>
</dbReference>
<sequence>MARGRDSVNLQKLFPRLTGLTIELDDREDLHVLDLDTLLRLNETLAKFCALHKLKWHVNRSKNIPLLSMPSKSGA</sequence>
<proteinExistence type="predicted"/>
<evidence type="ECO:0000313" key="2">
    <source>
        <dbReference type="Proteomes" id="UP001383192"/>
    </source>
</evidence>